<feature type="domain" description="HTH merR-type" evidence="11">
    <location>
        <begin position="1"/>
        <end position="69"/>
    </location>
</feature>
<dbReference type="InterPro" id="IPR000551">
    <property type="entry name" value="MerR-type_HTH_dom"/>
</dbReference>
<keyword evidence="3" id="KW-0678">Repressor</keyword>
<dbReference type="EMBL" id="AP022602">
    <property type="protein sequence ID" value="BBY96360.1"/>
    <property type="molecule type" value="Genomic_DNA"/>
</dbReference>
<dbReference type="CDD" id="cd04783">
    <property type="entry name" value="HTH_MerR1"/>
    <property type="match status" value="1"/>
</dbReference>
<evidence type="ECO:0000313" key="13">
    <source>
        <dbReference type="Proteomes" id="UP000465785"/>
    </source>
</evidence>
<dbReference type="PRINTS" id="PR00040">
    <property type="entry name" value="HTHMERR"/>
</dbReference>
<name>A0A9W4B9L5_9MYCO</name>
<keyword evidence="9" id="KW-0804">Transcription</keyword>
<accession>A0A9W4B9L5</accession>
<evidence type="ECO:0000256" key="2">
    <source>
        <dbReference type="ARBA" id="ARBA00022466"/>
    </source>
</evidence>
<dbReference type="KEGG" id="mgau:MGALJ_60290"/>
<evidence type="ECO:0000256" key="4">
    <source>
        <dbReference type="ARBA" id="ARBA00022723"/>
    </source>
</evidence>
<reference evidence="12 13" key="1">
    <citation type="journal article" date="2019" name="Emerg. Microbes Infect.">
        <title>Comprehensive subspecies identification of 175 nontuberculous mycobacteria species based on 7547 genomic profiles.</title>
        <authorList>
            <person name="Matsumoto Y."/>
            <person name="Kinjo T."/>
            <person name="Motooka D."/>
            <person name="Nabeya D."/>
            <person name="Jung N."/>
            <person name="Uechi K."/>
            <person name="Horii T."/>
            <person name="Iida T."/>
            <person name="Fujita J."/>
            <person name="Nakamura S."/>
        </authorList>
    </citation>
    <scope>NUCLEOTIDE SEQUENCE [LARGE SCALE GENOMIC DNA]</scope>
    <source>
        <strain evidence="12 13">JCM 6399</strain>
        <plasmid evidence="12">pJCM6399</plasmid>
    </source>
</reference>
<keyword evidence="12" id="KW-0614">Plasmid</keyword>
<evidence type="ECO:0000256" key="5">
    <source>
        <dbReference type="ARBA" id="ARBA00022914"/>
    </source>
</evidence>
<dbReference type="PROSITE" id="PS50937">
    <property type="entry name" value="HTH_MERR_2"/>
    <property type="match status" value="1"/>
</dbReference>
<dbReference type="Proteomes" id="UP000465785">
    <property type="component" value="Plasmid pJCM6399"/>
</dbReference>
<dbReference type="InterPro" id="IPR011794">
    <property type="entry name" value="MerR"/>
</dbReference>
<geneLocation type="plasmid" evidence="12 13">
    <name>pJCM6399</name>
</geneLocation>
<dbReference type="GO" id="GO:0003677">
    <property type="term" value="F:DNA binding"/>
    <property type="evidence" value="ECO:0007669"/>
    <property type="project" value="UniProtKB-KW"/>
</dbReference>
<keyword evidence="13" id="KW-1185">Reference proteome</keyword>
<sequence length="135" mass="15468">MRRGEVAALAGVNAETLRYYERRGLLDEPPRSVGRYRAYPDSAVEVVRFVKRTQELGFSLDEIDELLHLANGGPDDCDQVRILAEVKMEELAQRILDLNRVRDSLAELVSTCEFPRRDRRCPMLSSLHTNEEGHQ</sequence>
<dbReference type="Gene3D" id="1.10.1660.10">
    <property type="match status" value="1"/>
</dbReference>
<keyword evidence="5" id="KW-0476">Mercury</keyword>
<evidence type="ECO:0000256" key="6">
    <source>
        <dbReference type="ARBA" id="ARBA00023015"/>
    </source>
</evidence>
<evidence type="ECO:0000313" key="12">
    <source>
        <dbReference type="EMBL" id="BBY96360.1"/>
    </source>
</evidence>
<dbReference type="RefSeq" id="WP_163738673.1">
    <property type="nucleotide sequence ID" value="NZ_AP022602.1"/>
</dbReference>
<keyword evidence="6" id="KW-0805">Transcription regulation</keyword>
<comment type="function">
    <text evidence="10">Mediates the mercuric-dependent induction of mercury resistance operon. In the absence of mercury MerR represses transcription by binding tightly to the mer operator region; when mercury is present the dimeric complex binds a single ion and becomes a potent transcriptional activator, while remaining bound to the mer site.</text>
</comment>
<dbReference type="GO" id="GO:0045340">
    <property type="term" value="F:mercury ion binding"/>
    <property type="evidence" value="ECO:0007669"/>
    <property type="project" value="InterPro"/>
</dbReference>
<protein>
    <recommendedName>
        <fullName evidence="1">Mercuric resistance operon regulatory protein</fullName>
    </recommendedName>
</protein>
<keyword evidence="4" id="KW-0479">Metal-binding</keyword>
<dbReference type="SUPFAM" id="SSF46955">
    <property type="entry name" value="Putative DNA-binding domain"/>
    <property type="match status" value="1"/>
</dbReference>
<evidence type="ECO:0000256" key="3">
    <source>
        <dbReference type="ARBA" id="ARBA00022491"/>
    </source>
</evidence>
<gene>
    <name evidence="12" type="ORF">MGALJ_60290</name>
</gene>
<dbReference type="GO" id="GO:0046689">
    <property type="term" value="P:response to mercury ion"/>
    <property type="evidence" value="ECO:0007669"/>
    <property type="project" value="UniProtKB-KW"/>
</dbReference>
<dbReference type="InterPro" id="IPR009061">
    <property type="entry name" value="DNA-bd_dom_put_sf"/>
</dbReference>
<keyword evidence="2" id="KW-0475">Mercuric resistance</keyword>
<evidence type="ECO:0000256" key="9">
    <source>
        <dbReference type="ARBA" id="ARBA00023163"/>
    </source>
</evidence>
<dbReference type="Pfam" id="PF13411">
    <property type="entry name" value="MerR_1"/>
    <property type="match status" value="1"/>
</dbReference>
<evidence type="ECO:0000256" key="7">
    <source>
        <dbReference type="ARBA" id="ARBA00023125"/>
    </source>
</evidence>
<dbReference type="PANTHER" id="PTHR30204:SF69">
    <property type="entry name" value="MERR-FAMILY TRANSCRIPTIONAL REGULATOR"/>
    <property type="match status" value="1"/>
</dbReference>
<dbReference type="PROSITE" id="PS00552">
    <property type="entry name" value="HTH_MERR_1"/>
    <property type="match status" value="1"/>
</dbReference>
<evidence type="ECO:0000256" key="10">
    <source>
        <dbReference type="ARBA" id="ARBA00024874"/>
    </source>
</evidence>
<dbReference type="InterPro" id="IPR047057">
    <property type="entry name" value="MerR_fam"/>
</dbReference>
<evidence type="ECO:0000256" key="1">
    <source>
        <dbReference type="ARBA" id="ARBA00017146"/>
    </source>
</evidence>
<keyword evidence="7" id="KW-0238">DNA-binding</keyword>
<dbReference type="AlphaFoldDB" id="A0A9W4B9L5"/>
<dbReference type="GO" id="GO:0003700">
    <property type="term" value="F:DNA-binding transcription factor activity"/>
    <property type="evidence" value="ECO:0007669"/>
    <property type="project" value="InterPro"/>
</dbReference>
<evidence type="ECO:0000259" key="11">
    <source>
        <dbReference type="PROSITE" id="PS50937"/>
    </source>
</evidence>
<dbReference type="SMART" id="SM00422">
    <property type="entry name" value="HTH_MERR"/>
    <property type="match status" value="1"/>
</dbReference>
<dbReference type="PANTHER" id="PTHR30204">
    <property type="entry name" value="REDOX-CYCLING DRUG-SENSING TRANSCRIPTIONAL ACTIVATOR SOXR"/>
    <property type="match status" value="1"/>
</dbReference>
<organism evidence="12 13">
    <name type="scientific">Mycobacterium gallinarum</name>
    <dbReference type="NCBI Taxonomy" id="39689"/>
    <lineage>
        <taxon>Bacteria</taxon>
        <taxon>Bacillati</taxon>
        <taxon>Actinomycetota</taxon>
        <taxon>Actinomycetes</taxon>
        <taxon>Mycobacteriales</taxon>
        <taxon>Mycobacteriaceae</taxon>
        <taxon>Mycobacterium</taxon>
    </lineage>
</organism>
<evidence type="ECO:0000256" key="8">
    <source>
        <dbReference type="ARBA" id="ARBA00023159"/>
    </source>
</evidence>
<proteinExistence type="predicted"/>
<keyword evidence="8" id="KW-0010">Activator</keyword>